<dbReference type="InterPro" id="IPR058792">
    <property type="entry name" value="Beta-barrel_RND_2"/>
</dbReference>
<protein>
    <recommendedName>
        <fullName evidence="5">RND efflux pump membrane fusion protein barrel-sandwich domain-containing protein</fullName>
    </recommendedName>
</protein>
<dbReference type="GO" id="GO:0015562">
    <property type="term" value="F:efflux transmembrane transporter activity"/>
    <property type="evidence" value="ECO:0007669"/>
    <property type="project" value="TreeGrafter"/>
</dbReference>
<accession>A0A6S6SRV1</accession>
<dbReference type="NCBIfam" id="TIGR01730">
    <property type="entry name" value="RND_mfp"/>
    <property type="match status" value="1"/>
</dbReference>
<dbReference type="Gene3D" id="2.40.30.170">
    <property type="match status" value="1"/>
</dbReference>
<proteinExistence type="inferred from homology"/>
<dbReference type="InterPro" id="IPR058625">
    <property type="entry name" value="MdtA-like_BSH"/>
</dbReference>
<dbReference type="SUPFAM" id="SSF111369">
    <property type="entry name" value="HlyD-like secretion proteins"/>
    <property type="match status" value="1"/>
</dbReference>
<comment type="similarity">
    <text evidence="1">Belongs to the membrane fusion protein (MFP) (TC 8.A.1) family.</text>
</comment>
<name>A0A6S6SRV1_9BACT</name>
<dbReference type="AlphaFoldDB" id="A0A6S6SRV1"/>
<dbReference type="EMBL" id="CACVAX010000020">
    <property type="protein sequence ID" value="CAA6808903.1"/>
    <property type="molecule type" value="Genomic_DNA"/>
</dbReference>
<evidence type="ECO:0000259" key="3">
    <source>
        <dbReference type="Pfam" id="PF25954"/>
    </source>
</evidence>
<sequence>MKKLLVIILVASIELVAVEFIGIIKPIHNVKISVPLDGVVQKLYVKEGSFVKKNTKILKLDDRLQRLELERRRVIWKDKAQLQAAIKNKKIQKSLLDSTEALYQQSRAVSEQELQLLKSKYHILNGEIKMREENEKKEKIEYSIANSLLSKYTITSPITGIVTEVNLEEGEWAKVGEASVRVVNVNTCFIDINIEEKYSSTLKVGNKINFNVQTNNVSAKKRGKITFISPVADMASGLVRIKIEFSNIKNRITPGLSARINIDSFSDNK</sequence>
<evidence type="ECO:0000313" key="4">
    <source>
        <dbReference type="EMBL" id="CAA6808903.1"/>
    </source>
</evidence>
<dbReference type="Gene3D" id="2.40.50.100">
    <property type="match status" value="1"/>
</dbReference>
<feature type="domain" description="CusB-like beta-barrel" evidence="3">
    <location>
        <begin position="190"/>
        <end position="263"/>
    </location>
</feature>
<dbReference type="Gene3D" id="1.10.287.470">
    <property type="entry name" value="Helix hairpin bin"/>
    <property type="match status" value="1"/>
</dbReference>
<reference evidence="4" key="1">
    <citation type="submission" date="2020-01" db="EMBL/GenBank/DDBJ databases">
        <authorList>
            <person name="Meier V. D."/>
            <person name="Meier V D."/>
        </authorList>
    </citation>
    <scope>NUCLEOTIDE SEQUENCE</scope>
    <source>
        <strain evidence="4">HLG_WM_MAG_04</strain>
    </source>
</reference>
<evidence type="ECO:0008006" key="5">
    <source>
        <dbReference type="Google" id="ProtNLM"/>
    </source>
</evidence>
<gene>
    <name evidence="4" type="ORF">HELGO_WM15256</name>
</gene>
<evidence type="ECO:0000256" key="1">
    <source>
        <dbReference type="ARBA" id="ARBA00009477"/>
    </source>
</evidence>
<dbReference type="GO" id="GO:1990281">
    <property type="term" value="C:efflux pump complex"/>
    <property type="evidence" value="ECO:0007669"/>
    <property type="project" value="TreeGrafter"/>
</dbReference>
<evidence type="ECO:0000259" key="2">
    <source>
        <dbReference type="Pfam" id="PF25917"/>
    </source>
</evidence>
<dbReference type="Pfam" id="PF25917">
    <property type="entry name" value="BSH_RND"/>
    <property type="match status" value="1"/>
</dbReference>
<dbReference type="PANTHER" id="PTHR30469">
    <property type="entry name" value="MULTIDRUG RESISTANCE PROTEIN MDTA"/>
    <property type="match status" value="1"/>
</dbReference>
<feature type="domain" description="Multidrug resistance protein MdtA-like barrel-sandwich hybrid" evidence="2">
    <location>
        <begin position="30"/>
        <end position="183"/>
    </location>
</feature>
<dbReference type="InterPro" id="IPR006143">
    <property type="entry name" value="RND_pump_MFP"/>
</dbReference>
<organism evidence="4">
    <name type="scientific">uncultured Sulfurovum sp</name>
    <dbReference type="NCBI Taxonomy" id="269237"/>
    <lineage>
        <taxon>Bacteria</taxon>
        <taxon>Pseudomonadati</taxon>
        <taxon>Campylobacterota</taxon>
        <taxon>Epsilonproteobacteria</taxon>
        <taxon>Campylobacterales</taxon>
        <taxon>Sulfurovaceae</taxon>
        <taxon>Sulfurovum</taxon>
        <taxon>environmental samples</taxon>
    </lineage>
</organism>
<dbReference type="Pfam" id="PF25954">
    <property type="entry name" value="Beta-barrel_RND_2"/>
    <property type="match status" value="1"/>
</dbReference>